<feature type="binding site" evidence="6">
    <location>
        <position position="190"/>
    </location>
    <ligand>
        <name>S-adenosyl-L-methionine</name>
        <dbReference type="ChEBI" id="CHEBI:59789"/>
    </ligand>
</feature>
<evidence type="ECO:0000313" key="8">
    <source>
        <dbReference type="Proteomes" id="UP000031623"/>
    </source>
</evidence>
<sequence length="294" mass="32253">MPWLQVILDTEAQYVEEISDGLVAIGAIGVTLQDAADQALYEPPLNTTPLWKRTQVVGLFDADEIDSLTLSVQLQNVLAPLPLPSIQFQHLEDQEWIQMGRSDFHPMRFGNRVWICPSWEKPPQPQAVNIFLDPGLAFGTGTHATTALCLEWLDQQGDWSNQVLIDYGCGSGILAITAAKLGAAQVWAVDIDPQALLATQANAEKNQVTPLINAILPTQLPHLKVDGLIANILSAPLIELAPTLAHYLRPAAPIVLSGILKEQTQAVIAAYTPYFTLIEVTERDNWMRIVATKL</sequence>
<feature type="binding site" evidence="6">
    <location>
        <position position="168"/>
    </location>
    <ligand>
        <name>S-adenosyl-L-methionine</name>
        <dbReference type="ChEBI" id="CHEBI:59789"/>
    </ligand>
</feature>
<dbReference type="SUPFAM" id="SSF53335">
    <property type="entry name" value="S-adenosyl-L-methionine-dependent methyltransferases"/>
    <property type="match status" value="1"/>
</dbReference>
<evidence type="ECO:0000256" key="3">
    <source>
        <dbReference type="ARBA" id="ARBA00022603"/>
    </source>
</evidence>
<dbReference type="PANTHER" id="PTHR43648:SF1">
    <property type="entry name" value="ELECTRON TRANSFER FLAVOPROTEIN BETA SUBUNIT LYSINE METHYLTRANSFERASE"/>
    <property type="match status" value="1"/>
</dbReference>
<dbReference type="GO" id="GO:0032259">
    <property type="term" value="P:methylation"/>
    <property type="evidence" value="ECO:0007669"/>
    <property type="project" value="UniProtKB-KW"/>
</dbReference>
<dbReference type="AlphaFoldDB" id="A0A090AFQ6"/>
<reference evidence="7 8" key="1">
    <citation type="journal article" date="2014" name="ISME J.">
        <title>Ecophysiology of Thioploca ingrica as revealed by the complete genome sequence supplemented with proteomic evidence.</title>
        <authorList>
            <person name="Kojima H."/>
            <person name="Ogura Y."/>
            <person name="Yamamoto N."/>
            <person name="Togashi T."/>
            <person name="Mori H."/>
            <person name="Watanabe T."/>
            <person name="Nemoto F."/>
            <person name="Kurokawa K."/>
            <person name="Hayashi T."/>
            <person name="Fukui M."/>
        </authorList>
    </citation>
    <scope>NUCLEOTIDE SEQUENCE [LARGE SCALE GENOMIC DNA]</scope>
</reference>
<dbReference type="NCBIfam" id="TIGR00406">
    <property type="entry name" value="prmA"/>
    <property type="match status" value="1"/>
</dbReference>
<dbReference type="Pfam" id="PF06325">
    <property type="entry name" value="PrmA"/>
    <property type="match status" value="1"/>
</dbReference>
<keyword evidence="7" id="KW-0689">Ribosomal protein</keyword>
<dbReference type="HAMAP" id="MF_00735">
    <property type="entry name" value="Methyltr_PrmA"/>
    <property type="match status" value="1"/>
</dbReference>
<protein>
    <recommendedName>
        <fullName evidence="6">Ribosomal protein L11 methyltransferase</fullName>
        <shortName evidence="6">L11 Mtase</shortName>
        <ecNumber evidence="6">2.1.1.-</ecNumber>
    </recommendedName>
</protein>
<dbReference type="GO" id="GO:0005829">
    <property type="term" value="C:cytosol"/>
    <property type="evidence" value="ECO:0007669"/>
    <property type="project" value="TreeGrafter"/>
</dbReference>
<dbReference type="EMBL" id="AP014633">
    <property type="protein sequence ID" value="BAP55899.1"/>
    <property type="molecule type" value="Genomic_DNA"/>
</dbReference>
<accession>A0A090AFQ6</accession>
<name>A0A090AFQ6_9GAMM</name>
<dbReference type="PIRSF" id="PIRSF000401">
    <property type="entry name" value="RPL11_MTase"/>
    <property type="match status" value="1"/>
</dbReference>
<dbReference type="InterPro" id="IPR004498">
    <property type="entry name" value="Ribosomal_PrmA_MeTrfase"/>
</dbReference>
<evidence type="ECO:0000256" key="4">
    <source>
        <dbReference type="ARBA" id="ARBA00022679"/>
    </source>
</evidence>
<feature type="binding site" evidence="6">
    <location>
        <position position="231"/>
    </location>
    <ligand>
        <name>S-adenosyl-L-methionine</name>
        <dbReference type="ChEBI" id="CHEBI:59789"/>
    </ligand>
</feature>
<evidence type="ECO:0000313" key="7">
    <source>
        <dbReference type="EMBL" id="BAP55899.1"/>
    </source>
</evidence>
<dbReference type="CDD" id="cd02440">
    <property type="entry name" value="AdoMet_MTases"/>
    <property type="match status" value="1"/>
</dbReference>
<dbReference type="Gene3D" id="3.40.50.150">
    <property type="entry name" value="Vaccinia Virus protein VP39"/>
    <property type="match status" value="1"/>
</dbReference>
<evidence type="ECO:0000256" key="5">
    <source>
        <dbReference type="ARBA" id="ARBA00022691"/>
    </source>
</evidence>
<keyword evidence="7" id="KW-0687">Ribonucleoprotein</keyword>
<dbReference type="GO" id="GO:0016279">
    <property type="term" value="F:protein-lysine N-methyltransferase activity"/>
    <property type="evidence" value="ECO:0007669"/>
    <property type="project" value="TreeGrafter"/>
</dbReference>
<keyword evidence="4 6" id="KW-0808">Transferase</keyword>
<evidence type="ECO:0000256" key="1">
    <source>
        <dbReference type="ARBA" id="ARBA00009741"/>
    </source>
</evidence>
<dbReference type="STRING" id="40754.THII_1602"/>
<keyword evidence="3 6" id="KW-0489">Methyltransferase</keyword>
<dbReference type="EC" id="2.1.1.-" evidence="6"/>
<dbReference type="HOGENOM" id="CLU_049382_4_1_6"/>
<dbReference type="KEGG" id="tig:THII_1602"/>
<gene>
    <name evidence="6" type="primary">prmA</name>
    <name evidence="7" type="ORF">THII_1602</name>
</gene>
<organism evidence="7 8">
    <name type="scientific">Thioploca ingrica</name>
    <dbReference type="NCBI Taxonomy" id="40754"/>
    <lineage>
        <taxon>Bacteria</taxon>
        <taxon>Pseudomonadati</taxon>
        <taxon>Pseudomonadota</taxon>
        <taxon>Gammaproteobacteria</taxon>
        <taxon>Thiotrichales</taxon>
        <taxon>Thiotrichaceae</taxon>
        <taxon>Thioploca</taxon>
    </lineage>
</organism>
<dbReference type="Proteomes" id="UP000031623">
    <property type="component" value="Chromosome"/>
</dbReference>
<proteinExistence type="inferred from homology"/>
<keyword evidence="5 6" id="KW-0949">S-adenosyl-L-methionine</keyword>
<dbReference type="InterPro" id="IPR050078">
    <property type="entry name" value="Ribosomal_L11_MeTrfase_PrmA"/>
</dbReference>
<keyword evidence="8" id="KW-1185">Reference proteome</keyword>
<comment type="subcellular location">
    <subcellularLocation>
        <location evidence="6">Cytoplasm</location>
    </subcellularLocation>
</comment>
<comment type="similarity">
    <text evidence="1 6">Belongs to the methyltransferase superfamily. PrmA family.</text>
</comment>
<comment type="catalytic activity">
    <reaction evidence="6">
        <text>L-lysyl-[protein] + 3 S-adenosyl-L-methionine = N(6),N(6),N(6)-trimethyl-L-lysyl-[protein] + 3 S-adenosyl-L-homocysteine + 3 H(+)</text>
        <dbReference type="Rhea" id="RHEA:54192"/>
        <dbReference type="Rhea" id="RHEA-COMP:9752"/>
        <dbReference type="Rhea" id="RHEA-COMP:13826"/>
        <dbReference type="ChEBI" id="CHEBI:15378"/>
        <dbReference type="ChEBI" id="CHEBI:29969"/>
        <dbReference type="ChEBI" id="CHEBI:57856"/>
        <dbReference type="ChEBI" id="CHEBI:59789"/>
        <dbReference type="ChEBI" id="CHEBI:61961"/>
    </reaction>
</comment>
<dbReference type="GO" id="GO:0005840">
    <property type="term" value="C:ribosome"/>
    <property type="evidence" value="ECO:0007669"/>
    <property type="project" value="UniProtKB-KW"/>
</dbReference>
<evidence type="ECO:0000256" key="2">
    <source>
        <dbReference type="ARBA" id="ARBA00022490"/>
    </source>
</evidence>
<evidence type="ECO:0000256" key="6">
    <source>
        <dbReference type="HAMAP-Rule" id="MF_00735"/>
    </source>
</evidence>
<keyword evidence="2 6" id="KW-0963">Cytoplasm</keyword>
<dbReference type="OrthoDB" id="9785995at2"/>
<feature type="binding site" evidence="6">
    <location>
        <position position="146"/>
    </location>
    <ligand>
        <name>S-adenosyl-L-methionine</name>
        <dbReference type="ChEBI" id="CHEBI:59789"/>
    </ligand>
</feature>
<dbReference type="PANTHER" id="PTHR43648">
    <property type="entry name" value="ELECTRON TRANSFER FLAVOPROTEIN BETA SUBUNIT LYSINE METHYLTRANSFERASE"/>
    <property type="match status" value="1"/>
</dbReference>
<comment type="function">
    <text evidence="6">Methylates ribosomal protein L11.</text>
</comment>
<dbReference type="InterPro" id="IPR029063">
    <property type="entry name" value="SAM-dependent_MTases_sf"/>
</dbReference>